<proteinExistence type="predicted"/>
<evidence type="ECO:0000313" key="2">
    <source>
        <dbReference type="EMBL" id="OTF83508.1"/>
    </source>
</evidence>
<dbReference type="GO" id="GO:0016301">
    <property type="term" value="F:kinase activity"/>
    <property type="evidence" value="ECO:0007669"/>
    <property type="project" value="UniProtKB-KW"/>
</dbReference>
<dbReference type="InterPro" id="IPR048941">
    <property type="entry name" value="ATG1-like_MIT2"/>
</dbReference>
<keyword evidence="3" id="KW-1185">Reference proteome</keyword>
<organism evidence="2 3">
    <name type="scientific">Euroglyphus maynei</name>
    <name type="common">Mayne's house dust mite</name>
    <dbReference type="NCBI Taxonomy" id="6958"/>
    <lineage>
        <taxon>Eukaryota</taxon>
        <taxon>Metazoa</taxon>
        <taxon>Ecdysozoa</taxon>
        <taxon>Arthropoda</taxon>
        <taxon>Chelicerata</taxon>
        <taxon>Arachnida</taxon>
        <taxon>Acari</taxon>
        <taxon>Acariformes</taxon>
        <taxon>Sarcoptiformes</taxon>
        <taxon>Astigmata</taxon>
        <taxon>Psoroptidia</taxon>
        <taxon>Analgoidea</taxon>
        <taxon>Pyroglyphidae</taxon>
        <taxon>Pyroglyphinae</taxon>
        <taxon>Euroglyphus</taxon>
    </lineage>
</organism>
<comment type="caution">
    <text evidence="2">The sequence shown here is derived from an EMBL/GenBank/DDBJ whole genome shotgun (WGS) entry which is preliminary data.</text>
</comment>
<dbReference type="Pfam" id="PF21127">
    <property type="entry name" value="ATG1-like_MIT2"/>
    <property type="match status" value="1"/>
</dbReference>
<keyword evidence="2" id="KW-0418">Kinase</keyword>
<dbReference type="Proteomes" id="UP000194236">
    <property type="component" value="Unassembled WGS sequence"/>
</dbReference>
<dbReference type="AlphaFoldDB" id="A0A1Y3BU46"/>
<evidence type="ECO:0000313" key="3">
    <source>
        <dbReference type="Proteomes" id="UP000194236"/>
    </source>
</evidence>
<gene>
    <name evidence="2" type="ORF">BLA29_005478</name>
</gene>
<reference evidence="2 3" key="1">
    <citation type="submission" date="2017-03" db="EMBL/GenBank/DDBJ databases">
        <title>Genome Survey of Euroglyphus maynei.</title>
        <authorList>
            <person name="Arlian L.G."/>
            <person name="Morgan M.S."/>
            <person name="Rider S.D."/>
        </authorList>
    </citation>
    <scope>NUCLEOTIDE SEQUENCE [LARGE SCALE GENOMIC DNA]</scope>
    <source>
        <strain evidence="2">Arlian Lab</strain>
        <tissue evidence="2">Whole body</tissue>
    </source>
</reference>
<protein>
    <submittedName>
        <fullName evidence="2">Serine/threonine-protein kinase ULK2-like protein</fullName>
    </submittedName>
</protein>
<name>A0A1Y3BU46_EURMA</name>
<evidence type="ECO:0000259" key="1">
    <source>
        <dbReference type="Pfam" id="PF21127"/>
    </source>
</evidence>
<accession>A0A1Y3BU46</accession>
<sequence>MKDKYHKCLDLCNSLRDENKLLLKTLDNISADRIIYEYALKMCRSGAVDELIGSREESFKRYQTAQILLHSLSQQINNNDDRYILNRYREAVEKRLYYLLQNQGSGYNILTYNSP</sequence>
<dbReference type="OrthoDB" id="346907at2759"/>
<feature type="domain" description="ATG1-like MIT" evidence="1">
    <location>
        <begin position="26"/>
        <end position="92"/>
    </location>
</feature>
<keyword evidence="2" id="KW-0808">Transferase</keyword>
<dbReference type="EMBL" id="MUJZ01003373">
    <property type="protein sequence ID" value="OTF83508.1"/>
    <property type="molecule type" value="Genomic_DNA"/>
</dbReference>